<evidence type="ECO:0000256" key="1">
    <source>
        <dbReference type="SAM" id="Phobius"/>
    </source>
</evidence>
<dbReference type="RefSeq" id="WP_346824024.1">
    <property type="nucleotide sequence ID" value="NZ_JBDKWZ010000020.1"/>
</dbReference>
<keyword evidence="1" id="KW-0472">Membrane</keyword>
<keyword evidence="1" id="KW-0812">Transmembrane</keyword>
<name>A0AAW9S7S0_9BACT</name>
<accession>A0AAW9S7S0</accession>
<keyword evidence="3" id="KW-1185">Reference proteome</keyword>
<protein>
    <submittedName>
        <fullName evidence="2">DUF2809 domain-containing protein</fullName>
    </submittedName>
</protein>
<keyword evidence="1" id="KW-1133">Transmembrane helix</keyword>
<gene>
    <name evidence="2" type="ORF">AAG747_25225</name>
</gene>
<evidence type="ECO:0000313" key="3">
    <source>
        <dbReference type="Proteomes" id="UP001403385"/>
    </source>
</evidence>
<proteinExistence type="predicted"/>
<dbReference type="Pfam" id="PF10990">
    <property type="entry name" value="DUF2809"/>
    <property type="match status" value="1"/>
</dbReference>
<dbReference type="Proteomes" id="UP001403385">
    <property type="component" value="Unassembled WGS sequence"/>
</dbReference>
<dbReference type="InterPro" id="IPR021257">
    <property type="entry name" value="DUF2809"/>
</dbReference>
<sequence length="144" mass="16571">MTGQMIQPKRRRIRYALLTVLTIGAGLFSRTEFIPEIIYPYLGDILYALMIFWIIGFLFPKMNPLRIACLSIGACFLIEISQLIQADWLNQIRNTRLGSLVLGQGFLWSDLVSYTIGGTLGIPLENSMQRNVLFQYKNSHRHFK</sequence>
<feature type="transmembrane region" description="Helical" evidence="1">
    <location>
        <begin position="12"/>
        <end position="31"/>
    </location>
</feature>
<dbReference type="EMBL" id="JBDKWZ010000020">
    <property type="protein sequence ID" value="MEN7551245.1"/>
    <property type="molecule type" value="Genomic_DNA"/>
</dbReference>
<feature type="transmembrane region" description="Helical" evidence="1">
    <location>
        <begin position="37"/>
        <end position="60"/>
    </location>
</feature>
<dbReference type="AlphaFoldDB" id="A0AAW9S7S0"/>
<organism evidence="2 3">
    <name type="scientific">Rapidithrix thailandica</name>
    <dbReference type="NCBI Taxonomy" id="413964"/>
    <lineage>
        <taxon>Bacteria</taxon>
        <taxon>Pseudomonadati</taxon>
        <taxon>Bacteroidota</taxon>
        <taxon>Cytophagia</taxon>
        <taxon>Cytophagales</taxon>
        <taxon>Flammeovirgaceae</taxon>
        <taxon>Rapidithrix</taxon>
    </lineage>
</organism>
<evidence type="ECO:0000313" key="2">
    <source>
        <dbReference type="EMBL" id="MEN7551245.1"/>
    </source>
</evidence>
<comment type="caution">
    <text evidence="2">The sequence shown here is derived from an EMBL/GenBank/DDBJ whole genome shotgun (WGS) entry which is preliminary data.</text>
</comment>
<reference evidence="2 3" key="1">
    <citation type="submission" date="2024-04" db="EMBL/GenBank/DDBJ databases">
        <title>Novel genus in family Flammeovirgaceae.</title>
        <authorList>
            <person name="Nguyen T.H."/>
            <person name="Vuong T.Q."/>
            <person name="Le H."/>
            <person name="Kim S.-G."/>
        </authorList>
    </citation>
    <scope>NUCLEOTIDE SEQUENCE [LARGE SCALE GENOMIC DNA]</scope>
    <source>
        <strain evidence="2 3">JCM 23209</strain>
    </source>
</reference>